<reference evidence="6" key="2">
    <citation type="submission" date="2023-07" db="EMBL/GenBank/DDBJ databases">
        <authorList>
            <consortium name="Lawrence Berkeley National Laboratory"/>
            <person name="Haridas S."/>
            <person name="Hensen N."/>
            <person name="Bonometti L."/>
            <person name="Westerberg I."/>
            <person name="Brannstrom I.O."/>
            <person name="Guillou S."/>
            <person name="Cros-Aarteil S."/>
            <person name="Calhoun S."/>
            <person name="Kuo A."/>
            <person name="Mondo S."/>
            <person name="Pangilinan J."/>
            <person name="Riley R."/>
            <person name="LaButti K."/>
            <person name="Andreopoulos B."/>
            <person name="Lipzen A."/>
            <person name="Chen C."/>
            <person name="Yanf M."/>
            <person name="Daum C."/>
            <person name="Ng V."/>
            <person name="Clum A."/>
            <person name="Steindorff A."/>
            <person name="Ohm R."/>
            <person name="Martin F."/>
            <person name="Silar P."/>
            <person name="Natvig D."/>
            <person name="Lalanne C."/>
            <person name="Gautier V."/>
            <person name="Ament-velasquez S.L."/>
            <person name="Kruys A."/>
            <person name="Hutchinson M.I."/>
            <person name="Powell A.J."/>
            <person name="Barry K."/>
            <person name="Miller A.N."/>
            <person name="Grigoriev I.V."/>
            <person name="Debuchy R."/>
            <person name="Gladieux P."/>
            <person name="Thoren M.H."/>
            <person name="Johannesson H."/>
        </authorList>
    </citation>
    <scope>NUCLEOTIDE SEQUENCE</scope>
    <source>
        <strain evidence="6">FGSC 1904</strain>
    </source>
</reference>
<dbReference type="Gene3D" id="1.10.30.10">
    <property type="entry name" value="High mobility group box domain"/>
    <property type="match status" value="2"/>
</dbReference>
<dbReference type="InterPro" id="IPR009071">
    <property type="entry name" value="HMG_box_dom"/>
</dbReference>
<dbReference type="SUPFAM" id="SSF47095">
    <property type="entry name" value="HMG-box"/>
    <property type="match status" value="2"/>
</dbReference>
<dbReference type="EMBL" id="JAUTDP010000009">
    <property type="protein sequence ID" value="KAK3396494.1"/>
    <property type="molecule type" value="Genomic_DNA"/>
</dbReference>
<dbReference type="InterPro" id="IPR050342">
    <property type="entry name" value="HMGB"/>
</dbReference>
<evidence type="ECO:0000256" key="4">
    <source>
        <dbReference type="SAM" id="MobiDB-lite"/>
    </source>
</evidence>
<evidence type="ECO:0000259" key="5">
    <source>
        <dbReference type="PROSITE" id="PS50118"/>
    </source>
</evidence>
<dbReference type="GO" id="GO:0003677">
    <property type="term" value="F:DNA binding"/>
    <property type="evidence" value="ECO:0007669"/>
    <property type="project" value="UniProtKB-UniRule"/>
</dbReference>
<evidence type="ECO:0000313" key="7">
    <source>
        <dbReference type="Proteomes" id="UP001281003"/>
    </source>
</evidence>
<name>A0AAE0PAV2_SORBR</name>
<evidence type="ECO:0000256" key="3">
    <source>
        <dbReference type="SAM" id="Coils"/>
    </source>
</evidence>
<keyword evidence="3" id="KW-0175">Coiled coil</keyword>
<evidence type="ECO:0000256" key="2">
    <source>
        <dbReference type="PROSITE-ProRule" id="PRU00267"/>
    </source>
</evidence>
<dbReference type="PROSITE" id="PS50118">
    <property type="entry name" value="HMG_BOX_2"/>
    <property type="match status" value="1"/>
</dbReference>
<feature type="region of interest" description="Disordered" evidence="4">
    <location>
        <begin position="45"/>
        <end position="128"/>
    </location>
</feature>
<dbReference type="InterPro" id="IPR036910">
    <property type="entry name" value="HMG_box_dom_sf"/>
</dbReference>
<keyword evidence="2" id="KW-0539">Nucleus</keyword>
<dbReference type="AlphaFoldDB" id="A0AAE0PAV2"/>
<dbReference type="PANTHER" id="PTHR48112:SF22">
    <property type="entry name" value="MITOCHONDRIAL TRANSCRIPTION FACTOR A, ISOFORM B"/>
    <property type="match status" value="1"/>
</dbReference>
<protein>
    <recommendedName>
        <fullName evidence="5">HMG box domain-containing protein</fullName>
    </recommendedName>
</protein>
<dbReference type="PANTHER" id="PTHR48112">
    <property type="entry name" value="HIGH MOBILITY GROUP PROTEIN DSP1"/>
    <property type="match status" value="1"/>
</dbReference>
<dbReference type="SMART" id="SM00398">
    <property type="entry name" value="HMG"/>
    <property type="match status" value="2"/>
</dbReference>
<reference evidence="6" key="1">
    <citation type="journal article" date="2023" name="Mol. Phylogenet. Evol.">
        <title>Genome-scale phylogeny and comparative genomics of the fungal order Sordariales.</title>
        <authorList>
            <person name="Hensen N."/>
            <person name="Bonometti L."/>
            <person name="Westerberg I."/>
            <person name="Brannstrom I.O."/>
            <person name="Guillou S."/>
            <person name="Cros-Aarteil S."/>
            <person name="Calhoun S."/>
            <person name="Haridas S."/>
            <person name="Kuo A."/>
            <person name="Mondo S."/>
            <person name="Pangilinan J."/>
            <person name="Riley R."/>
            <person name="LaButti K."/>
            <person name="Andreopoulos B."/>
            <person name="Lipzen A."/>
            <person name="Chen C."/>
            <person name="Yan M."/>
            <person name="Daum C."/>
            <person name="Ng V."/>
            <person name="Clum A."/>
            <person name="Steindorff A."/>
            <person name="Ohm R.A."/>
            <person name="Martin F."/>
            <person name="Silar P."/>
            <person name="Natvig D.O."/>
            <person name="Lalanne C."/>
            <person name="Gautier V."/>
            <person name="Ament-Velasquez S.L."/>
            <person name="Kruys A."/>
            <person name="Hutchinson M.I."/>
            <person name="Powell A.J."/>
            <person name="Barry K."/>
            <person name="Miller A.N."/>
            <person name="Grigoriev I.V."/>
            <person name="Debuchy R."/>
            <person name="Gladieux P."/>
            <person name="Hiltunen Thoren M."/>
            <person name="Johannesson H."/>
        </authorList>
    </citation>
    <scope>NUCLEOTIDE SEQUENCE</scope>
    <source>
        <strain evidence="6">FGSC 1904</strain>
    </source>
</reference>
<comment type="caution">
    <text evidence="6">The sequence shown here is derived from an EMBL/GenBank/DDBJ whole genome shotgun (WGS) entry which is preliminary data.</text>
</comment>
<feature type="compositionally biased region" description="Basic and acidic residues" evidence="4">
    <location>
        <begin position="112"/>
        <end position="128"/>
    </location>
</feature>
<dbReference type="Proteomes" id="UP001281003">
    <property type="component" value="Unassembled WGS sequence"/>
</dbReference>
<keyword evidence="7" id="KW-1185">Reference proteome</keyword>
<dbReference type="GO" id="GO:0005634">
    <property type="term" value="C:nucleus"/>
    <property type="evidence" value="ECO:0007669"/>
    <property type="project" value="UniProtKB-UniRule"/>
</dbReference>
<evidence type="ECO:0000256" key="1">
    <source>
        <dbReference type="ARBA" id="ARBA00023125"/>
    </source>
</evidence>
<accession>A0AAE0PAV2</accession>
<feature type="coiled-coil region" evidence="3">
    <location>
        <begin position="188"/>
        <end position="215"/>
    </location>
</feature>
<proteinExistence type="predicted"/>
<organism evidence="6 7">
    <name type="scientific">Sordaria brevicollis</name>
    <dbReference type="NCBI Taxonomy" id="83679"/>
    <lineage>
        <taxon>Eukaryota</taxon>
        <taxon>Fungi</taxon>
        <taxon>Dikarya</taxon>
        <taxon>Ascomycota</taxon>
        <taxon>Pezizomycotina</taxon>
        <taxon>Sordariomycetes</taxon>
        <taxon>Sordariomycetidae</taxon>
        <taxon>Sordariales</taxon>
        <taxon>Sordariaceae</taxon>
        <taxon>Sordaria</taxon>
    </lineage>
</organism>
<sequence length="317" mass="35012">MFSKIALTAARQLRAGTTLVVRTAAVKPTTSFLTTRSAVVFQQRGYGARQSRVATTETESDTSATTTKPKRTRSAAAANKSSSTTKSSSTKSSTTTKAKATTAGKTKAASKPKKEAAPKRPKKVLTDEEKLKLKIKQLKQQALLKEEPGARTFSAWQLFVREHVKEYIHPGESPIQTGFMAKLSPKFKALSSAELEALEARAEKEREATAATRAAWVLTKTPKEIMAANRARQHLRRLGVVARAHVIPDDRIPKGALSSWMWFFKSRTAENPQAPMKELIKDLAQEWKSMDAAAKQPFEDNAKTDRERYKAQIAALE</sequence>
<feature type="DNA-binding region" description="HMG box" evidence="2">
    <location>
        <begin position="250"/>
        <end position="317"/>
    </location>
</feature>
<evidence type="ECO:0000313" key="6">
    <source>
        <dbReference type="EMBL" id="KAK3396494.1"/>
    </source>
</evidence>
<dbReference type="Pfam" id="PF00505">
    <property type="entry name" value="HMG_box"/>
    <property type="match status" value="1"/>
</dbReference>
<feature type="compositionally biased region" description="Low complexity" evidence="4">
    <location>
        <begin position="74"/>
        <end position="109"/>
    </location>
</feature>
<feature type="domain" description="HMG box" evidence="5">
    <location>
        <begin position="250"/>
        <end position="317"/>
    </location>
</feature>
<keyword evidence="1 2" id="KW-0238">DNA-binding</keyword>
<feature type="compositionally biased region" description="Low complexity" evidence="4">
    <location>
        <begin position="54"/>
        <end position="67"/>
    </location>
</feature>
<gene>
    <name evidence="6" type="ORF">B0T20DRAFT_381010</name>
</gene>